<keyword evidence="5" id="KW-1185">Reference proteome</keyword>
<feature type="domain" description="Heparinase II/III-like C-terminal" evidence="3">
    <location>
        <begin position="411"/>
        <end position="557"/>
    </location>
</feature>
<feature type="region of interest" description="Disordered" evidence="2">
    <location>
        <begin position="622"/>
        <end position="644"/>
    </location>
</feature>
<gene>
    <name evidence="4" type="ORF">GCM10009804_58170</name>
</gene>
<protein>
    <submittedName>
        <fullName evidence="4">Heparinase II/III family protein</fullName>
    </submittedName>
</protein>
<proteinExistence type="predicted"/>
<dbReference type="InterPro" id="IPR012480">
    <property type="entry name" value="Hepar_II_III_C"/>
</dbReference>
<accession>A0ABP4PX48</accession>
<dbReference type="Gene3D" id="2.70.98.70">
    <property type="match status" value="1"/>
</dbReference>
<evidence type="ECO:0000259" key="3">
    <source>
        <dbReference type="Pfam" id="PF07940"/>
    </source>
</evidence>
<organism evidence="4 5">
    <name type="scientific">Kribbella hippodromi</name>
    <dbReference type="NCBI Taxonomy" id="434347"/>
    <lineage>
        <taxon>Bacteria</taxon>
        <taxon>Bacillati</taxon>
        <taxon>Actinomycetota</taxon>
        <taxon>Actinomycetes</taxon>
        <taxon>Propionibacteriales</taxon>
        <taxon>Kribbellaceae</taxon>
        <taxon>Kribbella</taxon>
    </lineage>
</organism>
<comment type="caution">
    <text evidence="4">The sequence shown here is derived from an EMBL/GenBank/DDBJ whole genome shotgun (WGS) entry which is preliminary data.</text>
</comment>
<evidence type="ECO:0000313" key="5">
    <source>
        <dbReference type="Proteomes" id="UP001501705"/>
    </source>
</evidence>
<dbReference type="Proteomes" id="UP001501705">
    <property type="component" value="Unassembled WGS sequence"/>
</dbReference>
<sequence>MSDNRFTAGLAGLLPPAELARALTAAGRWQPYPTVDQRPAWASVDQEYGQRLLAEAENERSTPWPELTASGYLRFSIDGNRQSFETPYLERRDRLARAVLATGLAASPADRAQYLLSAIDGIWLLCEESSWCFPAHESRPLPDQEAPTLDLFAAETGALLAYAASVLGSILRAEHPLVAERIDREVRARVLVPYQAAAETFWYDAGNNWNPWIHSNVLAAALLVESDSRDQIATVDRVLRGLDQYLTHVPADGGCDEGITYWWRAGATLFECLEILHQATGGVFDAFEQPLLGRIARYPLAAHIGGSWHVNFADGFALPRPGTVVPGLLHRFGRAVHDPEVVAHAGALAAVADRYPAPVTPGASLASCLGVLFDQDWAAAGTADFPYPGETWLPDTEVLVAREHPGSADGLFLAAKAGHNAENHNHNDVGHWIVAHDGSPVIIDVGVGTYTERTFSAERYDIWTMRSSYHNVPTVDGYEQSHGAGHRAARVAATVTGTSAGLELDLGPAYPSAAGVRSWWRSMRLVREHGEARIDIDDSWDLDRDPAELALHLMTAIPARYAAPGVLTIGPLLARFDAGRFEARIETIDLTDDLLTRVWGRAVHRVTLLARTADRVGSHRLRLTAAERSEPSPPSAAPPSRREL</sequence>
<dbReference type="InterPro" id="IPR008929">
    <property type="entry name" value="Chondroitin_lyas"/>
</dbReference>
<dbReference type="RefSeq" id="WP_344238441.1">
    <property type="nucleotide sequence ID" value="NZ_BAAAPH010000022.1"/>
</dbReference>
<dbReference type="Gene3D" id="1.50.10.100">
    <property type="entry name" value="Chondroitin AC/alginate lyase"/>
    <property type="match status" value="1"/>
</dbReference>
<evidence type="ECO:0000256" key="1">
    <source>
        <dbReference type="ARBA" id="ARBA00004196"/>
    </source>
</evidence>
<dbReference type="EMBL" id="BAAAPH010000022">
    <property type="protein sequence ID" value="GAA1593997.1"/>
    <property type="molecule type" value="Genomic_DNA"/>
</dbReference>
<dbReference type="Pfam" id="PF07940">
    <property type="entry name" value="Hepar_II_III_C"/>
    <property type="match status" value="1"/>
</dbReference>
<comment type="subcellular location">
    <subcellularLocation>
        <location evidence="1">Cell envelope</location>
    </subcellularLocation>
</comment>
<name>A0ABP4PX48_9ACTN</name>
<dbReference type="SUPFAM" id="SSF48230">
    <property type="entry name" value="Chondroitin AC/alginate lyase"/>
    <property type="match status" value="1"/>
</dbReference>
<evidence type="ECO:0000313" key="4">
    <source>
        <dbReference type="EMBL" id="GAA1593997.1"/>
    </source>
</evidence>
<evidence type="ECO:0000256" key="2">
    <source>
        <dbReference type="SAM" id="MobiDB-lite"/>
    </source>
</evidence>
<reference evidence="5" key="1">
    <citation type="journal article" date="2019" name="Int. J. Syst. Evol. Microbiol.">
        <title>The Global Catalogue of Microorganisms (GCM) 10K type strain sequencing project: providing services to taxonomists for standard genome sequencing and annotation.</title>
        <authorList>
            <consortium name="The Broad Institute Genomics Platform"/>
            <consortium name="The Broad Institute Genome Sequencing Center for Infectious Disease"/>
            <person name="Wu L."/>
            <person name="Ma J."/>
        </authorList>
    </citation>
    <scope>NUCLEOTIDE SEQUENCE [LARGE SCALE GENOMIC DNA]</scope>
    <source>
        <strain evidence="5">JCM 15572</strain>
    </source>
</reference>